<reference evidence="9 12" key="1">
    <citation type="journal article" date="2011" name="Nature">
        <title>The Medicago genome provides insight into the evolution of rhizobial symbioses.</title>
        <authorList>
            <person name="Young N.D."/>
            <person name="Debelle F."/>
            <person name="Oldroyd G.E."/>
            <person name="Geurts R."/>
            <person name="Cannon S.B."/>
            <person name="Udvardi M.K."/>
            <person name="Benedito V.A."/>
            <person name="Mayer K.F."/>
            <person name="Gouzy J."/>
            <person name="Schoof H."/>
            <person name="Van de Peer Y."/>
            <person name="Proost S."/>
            <person name="Cook D.R."/>
            <person name="Meyers B.C."/>
            <person name="Spannagl M."/>
            <person name="Cheung F."/>
            <person name="De Mita S."/>
            <person name="Krishnakumar V."/>
            <person name="Gundlach H."/>
            <person name="Zhou S."/>
            <person name="Mudge J."/>
            <person name="Bharti A.K."/>
            <person name="Murray J.D."/>
            <person name="Naoumkina M.A."/>
            <person name="Rosen B."/>
            <person name="Silverstein K.A."/>
            <person name="Tang H."/>
            <person name="Rombauts S."/>
            <person name="Zhao P.X."/>
            <person name="Zhou P."/>
            <person name="Barbe V."/>
            <person name="Bardou P."/>
            <person name="Bechner M."/>
            <person name="Bellec A."/>
            <person name="Berger A."/>
            <person name="Berges H."/>
            <person name="Bidwell S."/>
            <person name="Bisseling T."/>
            <person name="Choisne N."/>
            <person name="Couloux A."/>
            <person name="Denny R."/>
            <person name="Deshpande S."/>
            <person name="Dai X."/>
            <person name="Doyle J.J."/>
            <person name="Dudez A.M."/>
            <person name="Farmer A.D."/>
            <person name="Fouteau S."/>
            <person name="Franken C."/>
            <person name="Gibelin C."/>
            <person name="Gish J."/>
            <person name="Goldstein S."/>
            <person name="Gonzalez A.J."/>
            <person name="Green P.J."/>
            <person name="Hallab A."/>
            <person name="Hartog M."/>
            <person name="Hua A."/>
            <person name="Humphray S.J."/>
            <person name="Jeong D.H."/>
            <person name="Jing Y."/>
            <person name="Jocker A."/>
            <person name="Kenton S.M."/>
            <person name="Kim D.J."/>
            <person name="Klee K."/>
            <person name="Lai H."/>
            <person name="Lang C."/>
            <person name="Lin S."/>
            <person name="Macmil S.L."/>
            <person name="Magdelenat G."/>
            <person name="Matthews L."/>
            <person name="McCorrison J."/>
            <person name="Monaghan E.L."/>
            <person name="Mun J.H."/>
            <person name="Najar F.Z."/>
            <person name="Nicholson C."/>
            <person name="Noirot C."/>
            <person name="O'Bleness M."/>
            <person name="Paule C.R."/>
            <person name="Poulain J."/>
            <person name="Prion F."/>
            <person name="Qin B."/>
            <person name="Qu C."/>
            <person name="Retzel E.F."/>
            <person name="Riddle C."/>
            <person name="Sallet E."/>
            <person name="Samain S."/>
            <person name="Samson N."/>
            <person name="Sanders I."/>
            <person name="Saurat O."/>
            <person name="Scarpelli C."/>
            <person name="Schiex T."/>
            <person name="Segurens B."/>
            <person name="Severin A.J."/>
            <person name="Sherrier D.J."/>
            <person name="Shi R."/>
            <person name="Sims S."/>
            <person name="Singer S.R."/>
            <person name="Sinharoy S."/>
            <person name="Sterck L."/>
            <person name="Viollet A."/>
            <person name="Wang B.B."/>
            <person name="Wang K."/>
            <person name="Wang M."/>
            <person name="Wang X."/>
            <person name="Warfsmann J."/>
            <person name="Weissenbach J."/>
            <person name="White D.D."/>
            <person name="White J.D."/>
            <person name="Wiley G.B."/>
            <person name="Wincker P."/>
            <person name="Xing Y."/>
            <person name="Yang L."/>
            <person name="Yao Z."/>
            <person name="Ying F."/>
            <person name="Zhai J."/>
            <person name="Zhou L."/>
            <person name="Zuber A."/>
            <person name="Denarie J."/>
            <person name="Dixon R.A."/>
            <person name="May G.D."/>
            <person name="Schwartz D.C."/>
            <person name="Rogers J."/>
            <person name="Quetier F."/>
            <person name="Town C.D."/>
            <person name="Roe B.A."/>
        </authorList>
    </citation>
    <scope>NUCLEOTIDE SEQUENCE [LARGE SCALE GENOMIC DNA]</scope>
    <source>
        <strain evidence="9">A17</strain>
        <strain evidence="11 12">cv. Jemalong A17</strain>
    </source>
</reference>
<evidence type="ECO:0000313" key="12">
    <source>
        <dbReference type="Proteomes" id="UP000002051"/>
    </source>
</evidence>
<dbReference type="Proteomes" id="UP000002051">
    <property type="component" value="Chromosome 3"/>
</dbReference>
<evidence type="ECO:0000256" key="2">
    <source>
        <dbReference type="ARBA" id="ARBA00011738"/>
    </source>
</evidence>
<dbReference type="InterPro" id="IPR045843">
    <property type="entry name" value="IND-like"/>
</dbReference>
<feature type="region of interest" description="Disordered" evidence="7">
    <location>
        <begin position="314"/>
        <end position="340"/>
    </location>
</feature>
<name>A0A072V3D5_MEDTR</name>
<dbReference type="GO" id="GO:0006357">
    <property type="term" value="P:regulation of transcription by RNA polymerase II"/>
    <property type="evidence" value="ECO:0000318"/>
    <property type="project" value="GO_Central"/>
</dbReference>
<comment type="subunit">
    <text evidence="2">Homodimer.</text>
</comment>
<dbReference type="InterPro" id="IPR045239">
    <property type="entry name" value="bHLH95_bHLH"/>
</dbReference>
<dbReference type="GO" id="GO:0005634">
    <property type="term" value="C:nucleus"/>
    <property type="evidence" value="ECO:0000318"/>
    <property type="project" value="GO_Central"/>
</dbReference>
<feature type="compositionally biased region" description="Low complexity" evidence="7">
    <location>
        <begin position="20"/>
        <end position="42"/>
    </location>
</feature>
<feature type="domain" description="BHLH" evidence="8">
    <location>
        <begin position="330"/>
        <end position="379"/>
    </location>
</feature>
<evidence type="ECO:0000259" key="8">
    <source>
        <dbReference type="PROSITE" id="PS50888"/>
    </source>
</evidence>
<dbReference type="Gene3D" id="4.10.280.10">
    <property type="entry name" value="Helix-loop-helix DNA-binding domain"/>
    <property type="match status" value="1"/>
</dbReference>
<keyword evidence="4" id="KW-0238">DNA-binding</keyword>
<evidence type="ECO:0000313" key="9">
    <source>
        <dbReference type="EMBL" id="KEH36186.1"/>
    </source>
</evidence>
<feature type="region of interest" description="Disordered" evidence="7">
    <location>
        <begin position="397"/>
        <end position="419"/>
    </location>
</feature>
<evidence type="ECO:0000313" key="13">
    <source>
        <dbReference type="Proteomes" id="UP000265566"/>
    </source>
</evidence>
<dbReference type="EnsemblPlants" id="KEH36186">
    <property type="protein sequence ID" value="KEH36186"/>
    <property type="gene ID" value="MTR_3g112170"/>
</dbReference>
<reference evidence="9 12" key="2">
    <citation type="journal article" date="2014" name="BMC Genomics">
        <title>An improved genome release (version Mt4.0) for the model legume Medicago truncatula.</title>
        <authorList>
            <person name="Tang H."/>
            <person name="Krishnakumar V."/>
            <person name="Bidwell S."/>
            <person name="Rosen B."/>
            <person name="Chan A."/>
            <person name="Zhou S."/>
            <person name="Gentzbittel L."/>
            <person name="Childs K.L."/>
            <person name="Yandell M."/>
            <person name="Gundlach H."/>
            <person name="Mayer K.F."/>
            <person name="Schwartz D.C."/>
            <person name="Town C.D."/>
        </authorList>
    </citation>
    <scope>GENOME REANNOTATION</scope>
    <source>
        <strain evidence="9">A17</strain>
        <strain evidence="11 12">cv. Jemalong A17</strain>
    </source>
</reference>
<evidence type="ECO:0000256" key="3">
    <source>
        <dbReference type="ARBA" id="ARBA00023015"/>
    </source>
</evidence>
<feature type="region of interest" description="Disordered" evidence="7">
    <location>
        <begin position="1"/>
        <end position="42"/>
    </location>
</feature>
<evidence type="ECO:0000256" key="5">
    <source>
        <dbReference type="ARBA" id="ARBA00023163"/>
    </source>
</evidence>
<dbReference type="InterPro" id="IPR011598">
    <property type="entry name" value="bHLH_dom"/>
</dbReference>
<dbReference type="Proteomes" id="UP000265566">
    <property type="component" value="Chromosome 3"/>
</dbReference>
<dbReference type="AlphaFoldDB" id="A0A072V3D5"/>
<keyword evidence="3" id="KW-0805">Transcription regulation</keyword>
<reference evidence="11" key="3">
    <citation type="submission" date="2015-04" db="UniProtKB">
        <authorList>
            <consortium name="EnsemblPlants"/>
        </authorList>
    </citation>
    <scope>IDENTIFICATION</scope>
    <source>
        <strain evidence="11">cv. Jemalong A17</strain>
    </source>
</reference>
<dbReference type="PROSITE" id="PS50888">
    <property type="entry name" value="BHLH"/>
    <property type="match status" value="1"/>
</dbReference>
<protein>
    <submittedName>
        <fullName evidence="9">BHLH transcription factor-like protein</fullName>
    </submittedName>
    <submittedName>
        <fullName evidence="10">Putative transcription factor bHLH family</fullName>
    </submittedName>
</protein>
<proteinExistence type="predicted"/>
<keyword evidence="12" id="KW-1185">Reference proteome</keyword>
<reference evidence="13" key="4">
    <citation type="journal article" date="2018" name="Nat. Plants">
        <title>Whole-genome landscape of Medicago truncatula symbiotic genes.</title>
        <authorList>
            <person name="Pecrix Y."/>
            <person name="Staton S.E."/>
            <person name="Sallet E."/>
            <person name="Lelandais-Briere C."/>
            <person name="Moreau S."/>
            <person name="Carrere S."/>
            <person name="Blein T."/>
            <person name="Jardinaud M.F."/>
            <person name="Latrasse D."/>
            <person name="Zouine M."/>
            <person name="Zahm M."/>
            <person name="Kreplak J."/>
            <person name="Mayjonade B."/>
            <person name="Satge C."/>
            <person name="Perez M."/>
            <person name="Cauet S."/>
            <person name="Marande W."/>
            <person name="Chantry-Darmon C."/>
            <person name="Lopez-Roques C."/>
            <person name="Bouchez O."/>
            <person name="Berard A."/>
            <person name="Debelle F."/>
            <person name="Munos S."/>
            <person name="Bendahmane A."/>
            <person name="Berges H."/>
            <person name="Niebel A."/>
            <person name="Buitink J."/>
            <person name="Frugier F."/>
            <person name="Benhamed M."/>
            <person name="Crespi M."/>
            <person name="Gouzy J."/>
            <person name="Gamas P."/>
        </authorList>
    </citation>
    <scope>NUCLEOTIDE SEQUENCE [LARGE SCALE GENOMIC DNA]</scope>
    <source>
        <strain evidence="13">cv. Jemalong A17</strain>
    </source>
</reference>
<organism evidence="9 12">
    <name type="scientific">Medicago truncatula</name>
    <name type="common">Barrel medic</name>
    <name type="synonym">Medicago tribuloides</name>
    <dbReference type="NCBI Taxonomy" id="3880"/>
    <lineage>
        <taxon>Eukaryota</taxon>
        <taxon>Viridiplantae</taxon>
        <taxon>Streptophyta</taxon>
        <taxon>Embryophyta</taxon>
        <taxon>Tracheophyta</taxon>
        <taxon>Spermatophyta</taxon>
        <taxon>Magnoliopsida</taxon>
        <taxon>eudicotyledons</taxon>
        <taxon>Gunneridae</taxon>
        <taxon>Pentapetalae</taxon>
        <taxon>rosids</taxon>
        <taxon>fabids</taxon>
        <taxon>Fabales</taxon>
        <taxon>Fabaceae</taxon>
        <taxon>Papilionoideae</taxon>
        <taxon>50 kb inversion clade</taxon>
        <taxon>NPAAA clade</taxon>
        <taxon>Hologalegina</taxon>
        <taxon>IRL clade</taxon>
        <taxon>Trifolieae</taxon>
        <taxon>Medicago</taxon>
    </lineage>
</organism>
<evidence type="ECO:0000313" key="10">
    <source>
        <dbReference type="EMBL" id="RHN71030.1"/>
    </source>
</evidence>
<evidence type="ECO:0000256" key="1">
    <source>
        <dbReference type="ARBA" id="ARBA00004123"/>
    </source>
</evidence>
<comment type="subcellular location">
    <subcellularLocation>
        <location evidence="1">Nucleus</location>
    </subcellularLocation>
</comment>
<keyword evidence="6" id="KW-0539">Nucleus</keyword>
<dbReference type="EMBL" id="CM001219">
    <property type="protein sequence ID" value="KEH36186.1"/>
    <property type="molecule type" value="Genomic_DNA"/>
</dbReference>
<reference evidence="10" key="5">
    <citation type="journal article" date="2018" name="Nat. Plants">
        <title>Whole-genome landscape of Medicago truncatula symbiotic genes.</title>
        <authorList>
            <person name="Pecrix Y."/>
            <person name="Gamas P."/>
            <person name="Carrere S."/>
        </authorList>
    </citation>
    <scope>NUCLEOTIDE SEQUENCE</scope>
    <source>
        <tissue evidence="10">Leaves</tissue>
    </source>
</reference>
<dbReference type="PANTHER" id="PTHR16223">
    <property type="entry name" value="TRANSCRIPTION FACTOR BHLH83-RELATED"/>
    <property type="match status" value="1"/>
</dbReference>
<dbReference type="GO" id="GO:0000981">
    <property type="term" value="F:DNA-binding transcription factor activity, RNA polymerase II-specific"/>
    <property type="evidence" value="ECO:0000318"/>
    <property type="project" value="GO_Central"/>
</dbReference>
<evidence type="ECO:0000256" key="6">
    <source>
        <dbReference type="ARBA" id="ARBA00023242"/>
    </source>
</evidence>
<dbReference type="SUPFAM" id="SSF47459">
    <property type="entry name" value="HLH, helix-loop-helix DNA-binding domain"/>
    <property type="match status" value="1"/>
</dbReference>
<dbReference type="CDD" id="cd11393">
    <property type="entry name" value="bHLH_AtbHLH_like"/>
    <property type="match status" value="1"/>
</dbReference>
<keyword evidence="5" id="KW-0804">Transcription</keyword>
<dbReference type="EMBL" id="PSQE01000003">
    <property type="protein sequence ID" value="RHN71030.1"/>
    <property type="molecule type" value="Genomic_DNA"/>
</dbReference>
<evidence type="ECO:0000313" key="11">
    <source>
        <dbReference type="EnsemblPlants" id="KEH36186"/>
    </source>
</evidence>
<accession>A0A072V3D5</accession>
<feature type="compositionally biased region" description="Basic and acidic residues" evidence="7">
    <location>
        <begin position="409"/>
        <end position="419"/>
    </location>
</feature>
<dbReference type="HOGENOM" id="CLU_052914_0_0_1"/>
<dbReference type="KEGG" id="mtr:25490216"/>
<sequence>MESTNLHHLQDQPPPPPPVSSLSSTPSYTVGGTTTTHSWTPNITLNNAGNINSNNLQEANTRSRSSLTHKNNYMNHDLGYHHSHQWTSDVAAEESCLNSKQFNHNNNLDSEFSKNSTIKEEISFANFPKFTEMLNYTAPNSSMECYRILDPSTTNSTEMKNNNIDEHKDMNALMLKTLFTGGEFYNAENYPNFGDTSIPTPSRGNNNISSQIHPSIDISNLNHYSSSSATTSLDMNMQSLDLLTNSSTSFSANLQDHHHSRFTTHDHDNLSFHLHPMQHHHPTNMSSSTNSIHKPSLFSNGAAETKRGCTLMESKVSQSQTALKKSRSSSESRPSCPPFKVRKEKLGDRIAALQQLVAPFGKTDTASVLMEAIGYIKFLQGQVETLSVPYMKSSQNQNNRVIQGGSAKGDTKGEPKQDLRSRGLCLVPLSCMSYIAGDGSTEVWQQRPNFGGPA</sequence>
<dbReference type="GO" id="GO:0000978">
    <property type="term" value="F:RNA polymerase II cis-regulatory region sequence-specific DNA binding"/>
    <property type="evidence" value="ECO:0000318"/>
    <property type="project" value="GO_Central"/>
</dbReference>
<dbReference type="GO" id="GO:0046983">
    <property type="term" value="F:protein dimerization activity"/>
    <property type="evidence" value="ECO:0007669"/>
    <property type="project" value="InterPro"/>
</dbReference>
<evidence type="ECO:0000256" key="7">
    <source>
        <dbReference type="SAM" id="MobiDB-lite"/>
    </source>
</evidence>
<evidence type="ECO:0000256" key="4">
    <source>
        <dbReference type="ARBA" id="ARBA00023125"/>
    </source>
</evidence>
<dbReference type="STRING" id="3880.A0A072V3D5"/>
<dbReference type="OrthoDB" id="760019at2759"/>
<dbReference type="PANTHER" id="PTHR16223:SF56">
    <property type="entry name" value="TRANSCRIPTION FACTOR BHLH110"/>
    <property type="match status" value="1"/>
</dbReference>
<dbReference type="InterPro" id="IPR036638">
    <property type="entry name" value="HLH_DNA-bd_sf"/>
</dbReference>
<dbReference type="FunFam" id="4.10.280.10:FF:000032">
    <property type="entry name" value="Transcription factor bHLH123 family"/>
    <property type="match status" value="1"/>
</dbReference>
<dbReference type="Gramene" id="rna19671">
    <property type="protein sequence ID" value="RHN71030.1"/>
    <property type="gene ID" value="gene19671"/>
</dbReference>
<gene>
    <name evidence="11" type="primary">25490216</name>
    <name evidence="9" type="ordered locus">MTR_3g112170</name>
    <name evidence="10" type="ORF">MtrunA17_Chr3g0141841</name>
</gene>